<dbReference type="Proteomes" id="UP000662074">
    <property type="component" value="Unassembled WGS sequence"/>
</dbReference>
<reference evidence="1" key="1">
    <citation type="journal article" date="2014" name="Int. J. Syst. Evol. Microbiol.">
        <title>Complete genome sequence of Corynebacterium casei LMG S-19264T (=DSM 44701T), isolated from a smear-ripened cheese.</title>
        <authorList>
            <consortium name="US DOE Joint Genome Institute (JGI-PGF)"/>
            <person name="Walter F."/>
            <person name="Albersmeier A."/>
            <person name="Kalinowski J."/>
            <person name="Ruckert C."/>
        </authorList>
    </citation>
    <scope>NUCLEOTIDE SEQUENCE</scope>
    <source>
        <strain evidence="1">CCM 8711</strain>
    </source>
</reference>
<reference evidence="1" key="2">
    <citation type="submission" date="2020-09" db="EMBL/GenBank/DDBJ databases">
        <authorList>
            <person name="Sun Q."/>
            <person name="Sedlacek I."/>
        </authorList>
    </citation>
    <scope>NUCLEOTIDE SEQUENCE</scope>
    <source>
        <strain evidence="1">CCM 8711</strain>
    </source>
</reference>
<gene>
    <name evidence="1" type="ORF">GCM10011425_10720</name>
</gene>
<keyword evidence="2" id="KW-1185">Reference proteome</keyword>
<sequence length="234" mass="26631">MVKRYYIYICFMIICVCFSCKSIHSITQLPTDTYLIQPKDYQLFDTVSQVHQLVKMDIEQVSDTTLMFTPLTEHSKPFIVNLWDIKQIKLHRNTFDVDILTVPFKIRPSVRGFPEQLTADFDAALYLGKRRDNYTIKNVKTRGNSKLQLTGAGYGYGGFIGLGSVAMNPYVTQNAIDYEYDGFVINGGFAGIYDAKKFNIGLAVGTDFLVDKNRSSWIYHGKPWIGVLFGIDLN</sequence>
<accession>A0A917J8I9</accession>
<proteinExistence type="predicted"/>
<dbReference type="EMBL" id="BMDO01000002">
    <property type="protein sequence ID" value="GGI49860.1"/>
    <property type="molecule type" value="Genomic_DNA"/>
</dbReference>
<protein>
    <submittedName>
        <fullName evidence="1">Uncharacterized protein</fullName>
    </submittedName>
</protein>
<evidence type="ECO:0000313" key="2">
    <source>
        <dbReference type="Proteomes" id="UP000662074"/>
    </source>
</evidence>
<comment type="caution">
    <text evidence="1">The sequence shown here is derived from an EMBL/GenBank/DDBJ whole genome shotgun (WGS) entry which is preliminary data.</text>
</comment>
<name>A0A917J8I9_9SPHI</name>
<evidence type="ECO:0000313" key="1">
    <source>
        <dbReference type="EMBL" id="GGI49860.1"/>
    </source>
</evidence>
<organism evidence="1 2">
    <name type="scientific">Mucilaginibacter galii</name>
    <dbReference type="NCBI Taxonomy" id="2005073"/>
    <lineage>
        <taxon>Bacteria</taxon>
        <taxon>Pseudomonadati</taxon>
        <taxon>Bacteroidota</taxon>
        <taxon>Sphingobacteriia</taxon>
        <taxon>Sphingobacteriales</taxon>
        <taxon>Sphingobacteriaceae</taxon>
        <taxon>Mucilaginibacter</taxon>
    </lineage>
</organism>
<dbReference type="AlphaFoldDB" id="A0A917J8I9"/>